<dbReference type="AlphaFoldDB" id="A0A392SAD4"/>
<dbReference type="Proteomes" id="UP000265520">
    <property type="component" value="Unassembled WGS sequence"/>
</dbReference>
<feature type="compositionally biased region" description="Low complexity" evidence="1">
    <location>
        <begin position="1"/>
        <end position="16"/>
    </location>
</feature>
<evidence type="ECO:0000256" key="1">
    <source>
        <dbReference type="SAM" id="MobiDB-lite"/>
    </source>
</evidence>
<feature type="compositionally biased region" description="Polar residues" evidence="1">
    <location>
        <begin position="25"/>
        <end position="34"/>
    </location>
</feature>
<keyword evidence="3" id="KW-1185">Reference proteome</keyword>
<feature type="region of interest" description="Disordered" evidence="1">
    <location>
        <begin position="1"/>
        <end position="55"/>
    </location>
</feature>
<name>A0A392SAD4_9FABA</name>
<protein>
    <submittedName>
        <fullName evidence="2">Uncharacterized protein</fullName>
    </submittedName>
</protein>
<comment type="caution">
    <text evidence="2">The sequence shown here is derived from an EMBL/GenBank/DDBJ whole genome shotgun (WGS) entry which is preliminary data.</text>
</comment>
<accession>A0A392SAD4</accession>
<proteinExistence type="predicted"/>
<evidence type="ECO:0000313" key="3">
    <source>
        <dbReference type="Proteomes" id="UP000265520"/>
    </source>
</evidence>
<dbReference type="EMBL" id="LXQA010335648">
    <property type="protein sequence ID" value="MCI44816.1"/>
    <property type="molecule type" value="Genomic_DNA"/>
</dbReference>
<evidence type="ECO:0000313" key="2">
    <source>
        <dbReference type="EMBL" id="MCI44816.1"/>
    </source>
</evidence>
<sequence>VGPETSNISSGNSTTGEENVAWESGAQSENQIGQESPKRVSILPDVNLEPRLEDV</sequence>
<organism evidence="2 3">
    <name type="scientific">Trifolium medium</name>
    <dbReference type="NCBI Taxonomy" id="97028"/>
    <lineage>
        <taxon>Eukaryota</taxon>
        <taxon>Viridiplantae</taxon>
        <taxon>Streptophyta</taxon>
        <taxon>Embryophyta</taxon>
        <taxon>Tracheophyta</taxon>
        <taxon>Spermatophyta</taxon>
        <taxon>Magnoliopsida</taxon>
        <taxon>eudicotyledons</taxon>
        <taxon>Gunneridae</taxon>
        <taxon>Pentapetalae</taxon>
        <taxon>rosids</taxon>
        <taxon>fabids</taxon>
        <taxon>Fabales</taxon>
        <taxon>Fabaceae</taxon>
        <taxon>Papilionoideae</taxon>
        <taxon>50 kb inversion clade</taxon>
        <taxon>NPAAA clade</taxon>
        <taxon>Hologalegina</taxon>
        <taxon>IRL clade</taxon>
        <taxon>Trifolieae</taxon>
        <taxon>Trifolium</taxon>
    </lineage>
</organism>
<feature type="non-terminal residue" evidence="2">
    <location>
        <position position="1"/>
    </location>
</feature>
<reference evidence="2 3" key="1">
    <citation type="journal article" date="2018" name="Front. Plant Sci.">
        <title>Red Clover (Trifolium pratense) and Zigzag Clover (T. medium) - A Picture of Genomic Similarities and Differences.</title>
        <authorList>
            <person name="Dluhosova J."/>
            <person name="Istvanek J."/>
            <person name="Nedelnik J."/>
            <person name="Repkova J."/>
        </authorList>
    </citation>
    <scope>NUCLEOTIDE SEQUENCE [LARGE SCALE GENOMIC DNA]</scope>
    <source>
        <strain evidence="3">cv. 10/8</strain>
        <tissue evidence="2">Leaf</tissue>
    </source>
</reference>